<sequence length="54" mass="6546">MKRLIKSQNRSLQTSITSVFQLLASFLFCQKKWFYPEIRLIYYLCLSKPKQIIM</sequence>
<gene>
    <name evidence="1" type="ORF">ACKW6Q_00965</name>
</gene>
<protein>
    <recommendedName>
        <fullName evidence="3">Transposase</fullName>
    </recommendedName>
</protein>
<name>A0ABW9K0G8_9FLAO</name>
<comment type="caution">
    <text evidence="1">The sequence shown here is derived from an EMBL/GenBank/DDBJ whole genome shotgun (WGS) entry which is preliminary data.</text>
</comment>
<dbReference type="EMBL" id="JBJXVJ010000001">
    <property type="protein sequence ID" value="MFN1215528.1"/>
    <property type="molecule type" value="Genomic_DNA"/>
</dbReference>
<evidence type="ECO:0000313" key="2">
    <source>
        <dbReference type="Proteomes" id="UP001634154"/>
    </source>
</evidence>
<accession>A0ABW9K0G8</accession>
<dbReference type="Proteomes" id="UP001634154">
    <property type="component" value="Unassembled WGS sequence"/>
</dbReference>
<organism evidence="1 2">
    <name type="scientific">Chryseobacterium kwangjuense</name>
    <dbReference type="NCBI Taxonomy" id="267125"/>
    <lineage>
        <taxon>Bacteria</taxon>
        <taxon>Pseudomonadati</taxon>
        <taxon>Bacteroidota</taxon>
        <taxon>Flavobacteriia</taxon>
        <taxon>Flavobacteriales</taxon>
        <taxon>Weeksellaceae</taxon>
        <taxon>Chryseobacterium group</taxon>
        <taxon>Chryseobacterium</taxon>
    </lineage>
</organism>
<evidence type="ECO:0000313" key="1">
    <source>
        <dbReference type="EMBL" id="MFN1215528.1"/>
    </source>
</evidence>
<reference evidence="1 2" key="1">
    <citation type="submission" date="2024-12" db="EMBL/GenBank/DDBJ databases">
        <title>Draft genome sequence of Chryseobacterium kwangjuense AG447.</title>
        <authorList>
            <person name="Cheptsov V.S."/>
            <person name="Belov A."/>
            <person name="Zavarzina A.G."/>
        </authorList>
    </citation>
    <scope>NUCLEOTIDE SEQUENCE [LARGE SCALE GENOMIC DNA]</scope>
    <source>
        <strain evidence="1 2">AG447</strain>
    </source>
</reference>
<keyword evidence="2" id="KW-1185">Reference proteome</keyword>
<dbReference type="RefSeq" id="WP_409355352.1">
    <property type="nucleotide sequence ID" value="NZ_JBJXVJ010000001.1"/>
</dbReference>
<evidence type="ECO:0008006" key="3">
    <source>
        <dbReference type="Google" id="ProtNLM"/>
    </source>
</evidence>
<proteinExistence type="predicted"/>